<dbReference type="RefSeq" id="WP_155667696.1">
    <property type="nucleotide sequence ID" value="NZ_WOCA01000003.1"/>
</dbReference>
<sequence>MKVKDDIISYLLEYNPHLKNATSVKQLEKGFSHDKKYIIDDSYLLRTFTSEDEARRKQEFEVIKLASNYSTYVPKAIEFNTVHDFHTSYMLLTYLPGEDGEEALSKLTEEEQYNAGYVAGVELKKLHQVNAPADYPSWYSIKKKKSEKYLQELKDISIEEQIKELLEAYIHKHEHLMLDRPNTFQHDDFHPSNLLIKDKEFAGIIDFQRMDWGDPVHDLHKLGFFSKHVSIEFTKGIIDGYHNHNVTDEFWKLYALYSAMHVVSAIVWGNRQGPESFEKLLIYSLEVIEDHDSFRNIIPKWYDSSR</sequence>
<comment type="caution">
    <text evidence="2">The sequence shown here is derived from an EMBL/GenBank/DDBJ whole genome shotgun (WGS) entry which is preliminary data.</text>
</comment>
<feature type="domain" description="Aminoglycoside phosphotransferase" evidence="1">
    <location>
        <begin position="24"/>
        <end position="245"/>
    </location>
</feature>
<dbReference type="Gene3D" id="3.90.1200.10">
    <property type="match status" value="1"/>
</dbReference>
<accession>A0A6N8FHS7</accession>
<reference evidence="2 3" key="1">
    <citation type="submission" date="2019-11" db="EMBL/GenBank/DDBJ databases">
        <authorList>
            <person name="Li X."/>
        </authorList>
    </citation>
    <scope>NUCLEOTIDE SEQUENCE [LARGE SCALE GENOMIC DNA]</scope>
    <source>
        <strain evidence="2 3">L9</strain>
    </source>
</reference>
<dbReference type="SUPFAM" id="SSF56112">
    <property type="entry name" value="Protein kinase-like (PK-like)"/>
    <property type="match status" value="1"/>
</dbReference>
<dbReference type="Proteomes" id="UP000469125">
    <property type="component" value="Unassembled WGS sequence"/>
</dbReference>
<dbReference type="InterPro" id="IPR011009">
    <property type="entry name" value="Kinase-like_dom_sf"/>
</dbReference>
<dbReference type="GO" id="GO:0016740">
    <property type="term" value="F:transferase activity"/>
    <property type="evidence" value="ECO:0007669"/>
    <property type="project" value="UniProtKB-KW"/>
</dbReference>
<dbReference type="Pfam" id="PF01636">
    <property type="entry name" value="APH"/>
    <property type="match status" value="1"/>
</dbReference>
<protein>
    <submittedName>
        <fullName evidence="2">Phosphotransferase</fullName>
    </submittedName>
</protein>
<keyword evidence="3" id="KW-1185">Reference proteome</keyword>
<dbReference type="PANTHER" id="PTHR41283">
    <property type="entry name" value="AMINOGLYCOSIDE PHOSPHOTRANSFERASE"/>
    <property type="match status" value="1"/>
</dbReference>
<evidence type="ECO:0000313" key="2">
    <source>
        <dbReference type="EMBL" id="MUK87804.1"/>
    </source>
</evidence>
<dbReference type="EMBL" id="WOCA01000003">
    <property type="protein sequence ID" value="MUK87804.1"/>
    <property type="molecule type" value="Genomic_DNA"/>
</dbReference>
<proteinExistence type="predicted"/>
<organism evidence="2 3">
    <name type="scientific">Ornithinibacillus caprae</name>
    <dbReference type="NCBI Taxonomy" id="2678566"/>
    <lineage>
        <taxon>Bacteria</taxon>
        <taxon>Bacillati</taxon>
        <taxon>Bacillota</taxon>
        <taxon>Bacilli</taxon>
        <taxon>Bacillales</taxon>
        <taxon>Bacillaceae</taxon>
        <taxon>Ornithinibacillus</taxon>
    </lineage>
</organism>
<dbReference type="InterPro" id="IPR002575">
    <property type="entry name" value="Aminoglycoside_PTrfase"/>
</dbReference>
<dbReference type="AlphaFoldDB" id="A0A6N8FHS7"/>
<evidence type="ECO:0000313" key="3">
    <source>
        <dbReference type="Proteomes" id="UP000469125"/>
    </source>
</evidence>
<dbReference type="PANTHER" id="PTHR41283:SF1">
    <property type="entry name" value="AMINOGLYCOSIDE PHOSPHOTRANSFERASE DOMAIN-CONTAINING PROTEIN"/>
    <property type="match status" value="1"/>
</dbReference>
<gene>
    <name evidence="2" type="ORF">GMD78_05235</name>
</gene>
<name>A0A6N8FHS7_9BACI</name>
<evidence type="ECO:0000259" key="1">
    <source>
        <dbReference type="Pfam" id="PF01636"/>
    </source>
</evidence>
<keyword evidence="2" id="KW-0808">Transferase</keyword>